<dbReference type="InterPro" id="IPR002509">
    <property type="entry name" value="NODB_dom"/>
</dbReference>
<evidence type="ECO:0000313" key="5">
    <source>
        <dbReference type="EMBL" id="KUM99669.1"/>
    </source>
</evidence>
<keyword evidence="2" id="KW-0732">Signal</keyword>
<comment type="caution">
    <text evidence="5">The sequence shown here is derived from an EMBL/GenBank/DDBJ whole genome shotgun (WGS) entry which is preliminary data.</text>
</comment>
<dbReference type="GO" id="GO:0005975">
    <property type="term" value="P:carbohydrate metabolic process"/>
    <property type="evidence" value="ECO:0007669"/>
    <property type="project" value="InterPro"/>
</dbReference>
<dbReference type="STRING" id="67386.AQI95_37505"/>
<sequence>MVVDASEAHRTAGQDRAPGIGGRPRRGPAAWVAMYHSVSDSWDDPFNITVSAARLARQLAWLHGRGLRGVSMRELLAARARGQERGLVGLTFDDGYADFATTALPVLRRWHCGATVFVVAGRLGGENDWEVSGPRKRLLSADDIRRLPALGVEVASHGLTHSDLTRLPDDVLRAEVHGSRALLAELTGQHVRGFCYPYGRLDARVGAAVHGAGYGYACAVTPGPDGAGDLALPRIHVGQADTGVRLEVKRRLARPWGRALEAS</sequence>
<dbReference type="SUPFAM" id="SSF88713">
    <property type="entry name" value="Glycoside hydrolase/deacetylase"/>
    <property type="match status" value="1"/>
</dbReference>
<reference evidence="5 6" key="1">
    <citation type="submission" date="2015-10" db="EMBL/GenBank/DDBJ databases">
        <title>Draft genome sequence of Streptomyces yokosukanensis DSM 40224, type strain for the species Streptomyces yokosukanensis.</title>
        <authorList>
            <person name="Ruckert C."/>
            <person name="Winkler A."/>
            <person name="Kalinowski J."/>
            <person name="Kampfer P."/>
            <person name="Glaeser S."/>
        </authorList>
    </citation>
    <scope>NUCLEOTIDE SEQUENCE [LARGE SCALE GENOMIC DNA]</scope>
    <source>
        <strain evidence="5 6">DSM 40224</strain>
    </source>
</reference>
<evidence type="ECO:0000256" key="3">
    <source>
        <dbReference type="SAM" id="MobiDB-lite"/>
    </source>
</evidence>
<feature type="domain" description="NodB homology" evidence="4">
    <location>
        <begin position="86"/>
        <end position="263"/>
    </location>
</feature>
<proteinExistence type="predicted"/>
<dbReference type="PANTHER" id="PTHR34216">
    <property type="match status" value="1"/>
</dbReference>
<dbReference type="Pfam" id="PF01522">
    <property type="entry name" value="Polysacc_deac_1"/>
    <property type="match status" value="1"/>
</dbReference>
<protein>
    <submittedName>
        <fullName evidence="5">Polysaccharide deacetylase</fullName>
    </submittedName>
</protein>
<feature type="region of interest" description="Disordered" evidence="3">
    <location>
        <begin position="1"/>
        <end position="24"/>
    </location>
</feature>
<evidence type="ECO:0000259" key="4">
    <source>
        <dbReference type="PROSITE" id="PS51677"/>
    </source>
</evidence>
<dbReference type="PROSITE" id="PS51677">
    <property type="entry name" value="NODB"/>
    <property type="match status" value="1"/>
</dbReference>
<accession>A0A101NUM1</accession>
<dbReference type="AlphaFoldDB" id="A0A101NUM1"/>
<organism evidence="5 6">
    <name type="scientific">Streptomyces yokosukanensis</name>
    <dbReference type="NCBI Taxonomy" id="67386"/>
    <lineage>
        <taxon>Bacteria</taxon>
        <taxon>Bacillati</taxon>
        <taxon>Actinomycetota</taxon>
        <taxon>Actinomycetes</taxon>
        <taxon>Kitasatosporales</taxon>
        <taxon>Streptomycetaceae</taxon>
        <taxon>Streptomyces</taxon>
    </lineage>
</organism>
<evidence type="ECO:0000256" key="2">
    <source>
        <dbReference type="ARBA" id="ARBA00022729"/>
    </source>
</evidence>
<dbReference type="OrthoDB" id="9782872at2"/>
<dbReference type="GO" id="GO:0016810">
    <property type="term" value="F:hydrolase activity, acting on carbon-nitrogen (but not peptide) bonds"/>
    <property type="evidence" value="ECO:0007669"/>
    <property type="project" value="InterPro"/>
</dbReference>
<dbReference type="Gene3D" id="3.20.20.370">
    <property type="entry name" value="Glycoside hydrolase/deacetylase"/>
    <property type="match status" value="1"/>
</dbReference>
<dbReference type="Proteomes" id="UP000053127">
    <property type="component" value="Unassembled WGS sequence"/>
</dbReference>
<feature type="compositionally biased region" description="Basic and acidic residues" evidence="3">
    <location>
        <begin position="1"/>
        <end position="13"/>
    </location>
</feature>
<dbReference type="InterPro" id="IPR051398">
    <property type="entry name" value="Polysacch_Deacetylase"/>
</dbReference>
<gene>
    <name evidence="5" type="ORF">AQI95_37505</name>
</gene>
<comment type="subcellular location">
    <subcellularLocation>
        <location evidence="1">Secreted</location>
    </subcellularLocation>
</comment>
<dbReference type="PANTHER" id="PTHR34216:SF3">
    <property type="entry name" value="POLY-BETA-1,6-N-ACETYL-D-GLUCOSAMINE N-DEACETYLASE"/>
    <property type="match status" value="1"/>
</dbReference>
<dbReference type="CDD" id="cd10918">
    <property type="entry name" value="CE4_NodB_like_5s_6s"/>
    <property type="match status" value="1"/>
</dbReference>
<dbReference type="InterPro" id="IPR011330">
    <property type="entry name" value="Glyco_hydro/deAcase_b/a-brl"/>
</dbReference>
<evidence type="ECO:0000256" key="1">
    <source>
        <dbReference type="ARBA" id="ARBA00004613"/>
    </source>
</evidence>
<keyword evidence="6" id="KW-1185">Reference proteome</keyword>
<name>A0A101NUM1_9ACTN</name>
<dbReference type="GO" id="GO:0005576">
    <property type="term" value="C:extracellular region"/>
    <property type="evidence" value="ECO:0007669"/>
    <property type="project" value="UniProtKB-SubCell"/>
</dbReference>
<dbReference type="EMBL" id="LMWN01000061">
    <property type="protein sequence ID" value="KUM99669.1"/>
    <property type="molecule type" value="Genomic_DNA"/>
</dbReference>
<evidence type="ECO:0000313" key="6">
    <source>
        <dbReference type="Proteomes" id="UP000053127"/>
    </source>
</evidence>